<evidence type="ECO:0000256" key="1">
    <source>
        <dbReference type="SAM" id="Phobius"/>
    </source>
</evidence>
<proteinExistence type="predicted"/>
<keyword evidence="1" id="KW-0812">Transmembrane</keyword>
<sequence>MITFPKARIPLLISIPSLSISTVVFVFLCRSGIASSTRWNLNTRKSLFMLVTSMWKVKIVRDLEETLFIAVAAVTIFFDPFSN</sequence>
<dbReference type="AlphaFoldDB" id="A0A0K2T0N4"/>
<keyword evidence="1" id="KW-1133">Transmembrane helix</keyword>
<protein>
    <submittedName>
        <fullName evidence="2">Uncharacterized protein</fullName>
    </submittedName>
</protein>
<evidence type="ECO:0000313" key="2">
    <source>
        <dbReference type="EMBL" id="CDW19583.1"/>
    </source>
</evidence>
<accession>A0A0K2T0N4</accession>
<name>A0A0K2T0N4_LEPSM</name>
<feature type="transmembrane region" description="Helical" evidence="1">
    <location>
        <begin position="9"/>
        <end position="28"/>
    </location>
</feature>
<keyword evidence="1" id="KW-0472">Membrane</keyword>
<dbReference type="EMBL" id="HACA01002222">
    <property type="protein sequence ID" value="CDW19583.1"/>
    <property type="molecule type" value="Transcribed_RNA"/>
</dbReference>
<reference evidence="2" key="1">
    <citation type="submission" date="2014-05" db="EMBL/GenBank/DDBJ databases">
        <authorList>
            <person name="Chronopoulou M."/>
        </authorList>
    </citation>
    <scope>NUCLEOTIDE SEQUENCE</scope>
    <source>
        <tissue evidence="2">Whole organism</tissue>
    </source>
</reference>
<organism evidence="2">
    <name type="scientific">Lepeophtheirus salmonis</name>
    <name type="common">Salmon louse</name>
    <name type="synonym">Caligus salmonis</name>
    <dbReference type="NCBI Taxonomy" id="72036"/>
    <lineage>
        <taxon>Eukaryota</taxon>
        <taxon>Metazoa</taxon>
        <taxon>Ecdysozoa</taxon>
        <taxon>Arthropoda</taxon>
        <taxon>Crustacea</taxon>
        <taxon>Multicrustacea</taxon>
        <taxon>Hexanauplia</taxon>
        <taxon>Copepoda</taxon>
        <taxon>Siphonostomatoida</taxon>
        <taxon>Caligidae</taxon>
        <taxon>Lepeophtheirus</taxon>
    </lineage>
</organism>